<dbReference type="GO" id="GO:0010772">
    <property type="term" value="P:meiotic DNA recombinase assembly involved in reciprocal meiotic recombination"/>
    <property type="evidence" value="ECO:0007669"/>
    <property type="project" value="TreeGrafter"/>
</dbReference>
<dbReference type="InParanoid" id="A0A1Y2G293"/>
<name>A0A1Y2G293_9BASI</name>
<reference evidence="4 5" key="1">
    <citation type="submission" date="2016-07" db="EMBL/GenBank/DDBJ databases">
        <title>Pervasive Adenine N6-methylation of Active Genes in Fungi.</title>
        <authorList>
            <consortium name="DOE Joint Genome Institute"/>
            <person name="Mondo S.J."/>
            <person name="Dannebaum R.O."/>
            <person name="Kuo R.C."/>
            <person name="Labutti K."/>
            <person name="Haridas S."/>
            <person name="Kuo A."/>
            <person name="Salamov A."/>
            <person name="Ahrendt S.R."/>
            <person name="Lipzen A."/>
            <person name="Sullivan W."/>
            <person name="Andreopoulos W.B."/>
            <person name="Clum A."/>
            <person name="Lindquist E."/>
            <person name="Daum C."/>
            <person name="Ramamoorthy G.K."/>
            <person name="Gryganskyi A."/>
            <person name="Culley D."/>
            <person name="Magnuson J.K."/>
            <person name="James T.Y."/>
            <person name="O'Malley M.A."/>
            <person name="Stajich J.E."/>
            <person name="Spatafora J.W."/>
            <person name="Visel A."/>
            <person name="Grigoriev I.V."/>
        </authorList>
    </citation>
    <scope>NUCLEOTIDE SEQUENCE [LARGE SCALE GENOMIC DNA]</scope>
    <source>
        <strain evidence="4 5">62-1032</strain>
    </source>
</reference>
<evidence type="ECO:0000256" key="3">
    <source>
        <dbReference type="ARBA" id="ARBA00023204"/>
    </source>
</evidence>
<dbReference type="Gene3D" id="1.20.5.170">
    <property type="match status" value="1"/>
</dbReference>
<accession>A0A1Y2G293</accession>
<dbReference type="Pfam" id="PF07061">
    <property type="entry name" value="Swi5"/>
    <property type="match status" value="1"/>
</dbReference>
<dbReference type="PANTHER" id="PTHR28529:SF2">
    <property type="entry name" value="DNA REPAIR PROTEIN SWI5 HOMOLOG"/>
    <property type="match status" value="1"/>
</dbReference>
<dbReference type="Proteomes" id="UP000193467">
    <property type="component" value="Unassembled WGS sequence"/>
</dbReference>
<comment type="caution">
    <text evidence="4">The sequence shown here is derived from an EMBL/GenBank/DDBJ whole genome shotgun (WGS) entry which is preliminary data.</text>
</comment>
<dbReference type="FunCoup" id="A0A1Y2G293">
    <property type="interactions" value="77"/>
</dbReference>
<dbReference type="EMBL" id="MCGR01000002">
    <property type="protein sequence ID" value="ORY91484.1"/>
    <property type="molecule type" value="Genomic_DNA"/>
</dbReference>
<gene>
    <name evidence="4" type="ORF">BCR35DRAFT_328092</name>
</gene>
<sequence length="76" mass="8527">MSTAQLAKIAALKQEIAQLEKELDGEDPNAIVKRHIKLLHLYNERKDATQGMIGKIATMQNVTVREVQDKLGIDDQ</sequence>
<evidence type="ECO:0000256" key="2">
    <source>
        <dbReference type="ARBA" id="ARBA00022763"/>
    </source>
</evidence>
<keyword evidence="2" id="KW-0227">DNA damage</keyword>
<evidence type="ECO:0000256" key="1">
    <source>
        <dbReference type="ARBA" id="ARBA00008060"/>
    </source>
</evidence>
<dbReference type="GO" id="GO:0034974">
    <property type="term" value="C:Swi5-Swi2 complex"/>
    <property type="evidence" value="ECO:0007669"/>
    <property type="project" value="TreeGrafter"/>
</dbReference>
<dbReference type="OrthoDB" id="255837at2759"/>
<dbReference type="InterPro" id="IPR010760">
    <property type="entry name" value="DNA-repair_Swi5"/>
</dbReference>
<evidence type="ECO:0000313" key="5">
    <source>
        <dbReference type="Proteomes" id="UP000193467"/>
    </source>
</evidence>
<dbReference type="PANTHER" id="PTHR28529">
    <property type="entry name" value="DNA REPAIR PROTEIN SWI5 HOMOLOG"/>
    <property type="match status" value="1"/>
</dbReference>
<evidence type="ECO:0000313" key="4">
    <source>
        <dbReference type="EMBL" id="ORY91484.1"/>
    </source>
</evidence>
<dbReference type="GO" id="GO:0032798">
    <property type="term" value="C:Swi5-Sfr1 complex"/>
    <property type="evidence" value="ECO:0007669"/>
    <property type="project" value="TreeGrafter"/>
</dbReference>
<keyword evidence="5" id="KW-1185">Reference proteome</keyword>
<protein>
    <submittedName>
        <fullName evidence="4">DNA repair protein</fullName>
    </submittedName>
</protein>
<proteinExistence type="inferred from homology"/>
<organism evidence="4 5">
    <name type="scientific">Leucosporidium creatinivorum</name>
    <dbReference type="NCBI Taxonomy" id="106004"/>
    <lineage>
        <taxon>Eukaryota</taxon>
        <taxon>Fungi</taxon>
        <taxon>Dikarya</taxon>
        <taxon>Basidiomycota</taxon>
        <taxon>Pucciniomycotina</taxon>
        <taxon>Microbotryomycetes</taxon>
        <taxon>Leucosporidiales</taxon>
        <taxon>Leucosporidium</taxon>
    </lineage>
</organism>
<comment type="similarity">
    <text evidence="1">Belongs to the SWI5/SAE3 family.</text>
</comment>
<dbReference type="GO" id="GO:0000709">
    <property type="term" value="P:meiotic joint molecule formation"/>
    <property type="evidence" value="ECO:0007669"/>
    <property type="project" value="TreeGrafter"/>
</dbReference>
<keyword evidence="3" id="KW-0234">DNA repair</keyword>
<dbReference type="AlphaFoldDB" id="A0A1Y2G293"/>